<accession>A0A7J7LVW4</accession>
<keyword evidence="2" id="KW-1185">Reference proteome</keyword>
<dbReference type="Pfam" id="PF03004">
    <property type="entry name" value="Transposase_24"/>
    <property type="match status" value="1"/>
</dbReference>
<name>A0A7J7LVW4_9MAGN</name>
<evidence type="ECO:0000313" key="2">
    <source>
        <dbReference type="Proteomes" id="UP000541444"/>
    </source>
</evidence>
<comment type="caution">
    <text evidence="1">The sequence shown here is derived from an EMBL/GenBank/DDBJ whole genome shotgun (WGS) entry which is preliminary data.</text>
</comment>
<gene>
    <name evidence="1" type="ORF">GIB67_008988</name>
</gene>
<organism evidence="1 2">
    <name type="scientific">Kingdonia uniflora</name>
    <dbReference type="NCBI Taxonomy" id="39325"/>
    <lineage>
        <taxon>Eukaryota</taxon>
        <taxon>Viridiplantae</taxon>
        <taxon>Streptophyta</taxon>
        <taxon>Embryophyta</taxon>
        <taxon>Tracheophyta</taxon>
        <taxon>Spermatophyta</taxon>
        <taxon>Magnoliopsida</taxon>
        <taxon>Ranunculales</taxon>
        <taxon>Circaeasteraceae</taxon>
        <taxon>Kingdonia</taxon>
    </lineage>
</organism>
<dbReference type="Proteomes" id="UP000541444">
    <property type="component" value="Unassembled WGS sequence"/>
</dbReference>
<proteinExistence type="predicted"/>
<dbReference type="InterPro" id="IPR004252">
    <property type="entry name" value="Probable_transposase_24"/>
</dbReference>
<dbReference type="EMBL" id="JACGCM010001965">
    <property type="protein sequence ID" value="KAF6146702.1"/>
    <property type="molecule type" value="Genomic_DNA"/>
</dbReference>
<dbReference type="AlphaFoldDB" id="A0A7J7LVW4"/>
<sequence>MHLDELRHLDNRLSKNESVLLKKHADTFASWIKQKVICYLLKQRFTLDEESKSYYMRTVGRLWRSCKTRLRRIIDSCKSDAMIMKKRPKEIDLKEWKFFVKGKSSPVFKKKKSAKPSSVVRVDVWAKVHTKANGEPSNEEVAKNLVKIEELKMSLPLNSTAPPLKDDMFSQVLGPERQGRVRALRFGVTPARLGIIS</sequence>
<evidence type="ECO:0000313" key="1">
    <source>
        <dbReference type="EMBL" id="KAF6146702.1"/>
    </source>
</evidence>
<protein>
    <submittedName>
        <fullName evidence="1">Uncharacterized protein</fullName>
    </submittedName>
</protein>
<dbReference type="OrthoDB" id="1297232at2759"/>
<reference evidence="1 2" key="1">
    <citation type="journal article" date="2020" name="IScience">
        <title>Genome Sequencing of the Endangered Kingdonia uniflora (Circaeasteraceae, Ranunculales) Reveals Potential Mechanisms of Evolutionary Specialization.</title>
        <authorList>
            <person name="Sun Y."/>
            <person name="Deng T."/>
            <person name="Zhang A."/>
            <person name="Moore M.J."/>
            <person name="Landis J.B."/>
            <person name="Lin N."/>
            <person name="Zhang H."/>
            <person name="Zhang X."/>
            <person name="Huang J."/>
            <person name="Zhang X."/>
            <person name="Sun H."/>
            <person name="Wang H."/>
        </authorList>
    </citation>
    <scope>NUCLEOTIDE SEQUENCE [LARGE SCALE GENOMIC DNA]</scope>
    <source>
        <strain evidence="1">TB1705</strain>
        <tissue evidence="1">Leaf</tissue>
    </source>
</reference>